<feature type="transmembrane region" description="Helical" evidence="1">
    <location>
        <begin position="73"/>
        <end position="97"/>
    </location>
</feature>
<sequence>MWLFDVFAWLYNLSPFTGALLMWFAVLVATASLTMRFESNRGKLWGFVVSASGAVIILLYLESLNLDDDGKALKAVVSNLVVMTLGGLGSGLLAVAISQGPDEAEDTQARTFIRERLLNIFEYAFFFIGACAFVLFVTSLLPALLQKPVATEHEIASLLVVFLGAGLGYAIAAGPRRLKNWEQLGAGMLVVLLLFLLPVYVQGLLGLWNGARTAVLSFHAVAVLALAWTVWRQRINARDAK</sequence>
<keyword evidence="1" id="KW-1133">Transmembrane helix</keyword>
<keyword evidence="3" id="KW-1185">Reference proteome</keyword>
<feature type="transmembrane region" description="Helical" evidence="1">
    <location>
        <begin position="184"/>
        <end position="208"/>
    </location>
</feature>
<feature type="transmembrane region" description="Helical" evidence="1">
    <location>
        <begin position="6"/>
        <end position="32"/>
    </location>
</feature>
<feature type="transmembrane region" description="Helical" evidence="1">
    <location>
        <begin position="155"/>
        <end position="172"/>
    </location>
</feature>
<evidence type="ECO:0000313" key="3">
    <source>
        <dbReference type="Proteomes" id="UP000198600"/>
    </source>
</evidence>
<feature type="transmembrane region" description="Helical" evidence="1">
    <location>
        <begin position="117"/>
        <end position="143"/>
    </location>
</feature>
<dbReference type="OrthoDB" id="7029406at2"/>
<dbReference type="RefSeq" id="WP_084378546.1">
    <property type="nucleotide sequence ID" value="NZ_LS483433.1"/>
</dbReference>
<protein>
    <submittedName>
        <fullName evidence="2">Uncharacterized protein</fullName>
    </submittedName>
</protein>
<dbReference type="Proteomes" id="UP000198600">
    <property type="component" value="Chromosome I"/>
</dbReference>
<dbReference type="EMBL" id="LT629802">
    <property type="protein sequence ID" value="SDV10425.1"/>
    <property type="molecule type" value="Genomic_DNA"/>
</dbReference>
<organism evidence="2 3">
    <name type="scientific">Pseudomonas mucidolens</name>
    <dbReference type="NCBI Taxonomy" id="46679"/>
    <lineage>
        <taxon>Bacteria</taxon>
        <taxon>Pseudomonadati</taxon>
        <taxon>Pseudomonadota</taxon>
        <taxon>Gammaproteobacteria</taxon>
        <taxon>Pseudomonadales</taxon>
        <taxon>Pseudomonadaceae</taxon>
        <taxon>Pseudomonas</taxon>
    </lineage>
</organism>
<reference evidence="3" key="1">
    <citation type="submission" date="2016-10" db="EMBL/GenBank/DDBJ databases">
        <authorList>
            <person name="Varghese N."/>
            <person name="Submissions S."/>
        </authorList>
    </citation>
    <scope>NUCLEOTIDE SEQUENCE [LARGE SCALE GENOMIC DNA]</scope>
    <source>
        <strain evidence="3">LMG 2223</strain>
    </source>
</reference>
<evidence type="ECO:0000313" key="2">
    <source>
        <dbReference type="EMBL" id="SDV10425.1"/>
    </source>
</evidence>
<accession>A0A1H2NZA0</accession>
<dbReference type="STRING" id="46679.SAMN05216202_5026"/>
<name>A0A1H2NZA0_9PSED</name>
<feature type="transmembrane region" description="Helical" evidence="1">
    <location>
        <begin position="44"/>
        <end position="61"/>
    </location>
</feature>
<keyword evidence="1" id="KW-0812">Transmembrane</keyword>
<feature type="transmembrane region" description="Helical" evidence="1">
    <location>
        <begin position="214"/>
        <end position="231"/>
    </location>
</feature>
<proteinExistence type="predicted"/>
<gene>
    <name evidence="2" type="ORF">SAMN05216202_5026</name>
</gene>
<evidence type="ECO:0000256" key="1">
    <source>
        <dbReference type="SAM" id="Phobius"/>
    </source>
</evidence>
<dbReference type="AlphaFoldDB" id="A0A1H2NZA0"/>
<keyword evidence="1" id="KW-0472">Membrane</keyword>